<feature type="signal peptide" evidence="7">
    <location>
        <begin position="1"/>
        <end position="25"/>
    </location>
</feature>
<evidence type="ECO:0000313" key="8">
    <source>
        <dbReference type="EMBL" id="KAF2494995.1"/>
    </source>
</evidence>
<dbReference type="InterPro" id="IPR051694">
    <property type="entry name" value="Immunoregulatory_rcpt-like"/>
</dbReference>
<feature type="region of interest" description="Disordered" evidence="5">
    <location>
        <begin position="281"/>
        <end position="319"/>
    </location>
</feature>
<evidence type="ECO:0000313" key="9">
    <source>
        <dbReference type="Proteomes" id="UP000799750"/>
    </source>
</evidence>
<evidence type="ECO:0000256" key="2">
    <source>
        <dbReference type="ARBA" id="ARBA00022692"/>
    </source>
</evidence>
<evidence type="ECO:0000256" key="7">
    <source>
        <dbReference type="SAM" id="SignalP"/>
    </source>
</evidence>
<dbReference type="Proteomes" id="UP000799750">
    <property type="component" value="Unassembled WGS sequence"/>
</dbReference>
<feature type="chain" id="PRO_5025601560" description="Mid2 domain-containing protein" evidence="7">
    <location>
        <begin position="26"/>
        <end position="319"/>
    </location>
</feature>
<reference evidence="8" key="1">
    <citation type="journal article" date="2020" name="Stud. Mycol.">
        <title>101 Dothideomycetes genomes: a test case for predicting lifestyles and emergence of pathogens.</title>
        <authorList>
            <person name="Haridas S."/>
            <person name="Albert R."/>
            <person name="Binder M."/>
            <person name="Bloem J."/>
            <person name="Labutti K."/>
            <person name="Salamov A."/>
            <person name="Andreopoulos B."/>
            <person name="Baker S."/>
            <person name="Barry K."/>
            <person name="Bills G."/>
            <person name="Bluhm B."/>
            <person name="Cannon C."/>
            <person name="Castanera R."/>
            <person name="Culley D."/>
            <person name="Daum C."/>
            <person name="Ezra D."/>
            <person name="Gonzalez J."/>
            <person name="Henrissat B."/>
            <person name="Kuo A."/>
            <person name="Liang C."/>
            <person name="Lipzen A."/>
            <person name="Lutzoni F."/>
            <person name="Magnuson J."/>
            <person name="Mondo S."/>
            <person name="Nolan M."/>
            <person name="Ohm R."/>
            <person name="Pangilinan J."/>
            <person name="Park H.-J."/>
            <person name="Ramirez L."/>
            <person name="Alfaro M."/>
            <person name="Sun H."/>
            <person name="Tritt A."/>
            <person name="Yoshinaga Y."/>
            <person name="Zwiers L.-H."/>
            <person name="Turgeon B."/>
            <person name="Goodwin S."/>
            <person name="Spatafora J."/>
            <person name="Crous P."/>
            <person name="Grigoriev I."/>
        </authorList>
    </citation>
    <scope>NUCLEOTIDE SEQUENCE</scope>
    <source>
        <strain evidence="8">CBS 269.34</strain>
    </source>
</reference>
<keyword evidence="7" id="KW-0732">Signal</keyword>
<gene>
    <name evidence="8" type="ORF">BU16DRAFT_51815</name>
</gene>
<dbReference type="AlphaFoldDB" id="A0A6A6QRK4"/>
<organism evidence="8 9">
    <name type="scientific">Lophium mytilinum</name>
    <dbReference type="NCBI Taxonomy" id="390894"/>
    <lineage>
        <taxon>Eukaryota</taxon>
        <taxon>Fungi</taxon>
        <taxon>Dikarya</taxon>
        <taxon>Ascomycota</taxon>
        <taxon>Pezizomycotina</taxon>
        <taxon>Dothideomycetes</taxon>
        <taxon>Pleosporomycetidae</taxon>
        <taxon>Mytilinidiales</taxon>
        <taxon>Mytilinidiaceae</taxon>
        <taxon>Lophium</taxon>
    </lineage>
</organism>
<comment type="subcellular location">
    <subcellularLocation>
        <location evidence="1">Membrane</location>
        <topology evidence="1">Single-pass membrane protein</topology>
    </subcellularLocation>
</comment>
<evidence type="ECO:0008006" key="10">
    <source>
        <dbReference type="Google" id="ProtNLM"/>
    </source>
</evidence>
<dbReference type="OrthoDB" id="4074350at2759"/>
<feature type="region of interest" description="Disordered" evidence="5">
    <location>
        <begin position="175"/>
        <end position="212"/>
    </location>
</feature>
<evidence type="ECO:0000256" key="6">
    <source>
        <dbReference type="SAM" id="Phobius"/>
    </source>
</evidence>
<feature type="transmembrane region" description="Helical" evidence="6">
    <location>
        <begin position="218"/>
        <end position="239"/>
    </location>
</feature>
<proteinExistence type="predicted"/>
<evidence type="ECO:0000256" key="4">
    <source>
        <dbReference type="ARBA" id="ARBA00023136"/>
    </source>
</evidence>
<keyword evidence="9" id="KW-1185">Reference proteome</keyword>
<dbReference type="GO" id="GO:0016020">
    <property type="term" value="C:membrane"/>
    <property type="evidence" value="ECO:0007669"/>
    <property type="project" value="UniProtKB-SubCell"/>
</dbReference>
<sequence length="319" mass="32430">MAPIMSIRRLVLIAVPLFFQLGSAAQQCYNPDGSESEDVPCSSDSSYQTFCCSPGSQCILDPGPLCQTSSGYERGTCTVQDWSSGACPKFCLADDTDQRVDRCTAKVSNGNFCCGYDADDDACSCATNNNTFPLYAYSSIKVAQSAAASTSISSASSSASSVSSVATTASAASASNSVSSSSGGTTITGTAASATNTGSPSPSPTEAASSGMSTGAKIGVGVAVPLGVIAIGILGFLAWRQRKKSNAAAKTVYPAELPSQGHQGYYDPPPNEVKYAHEGSVGYGGGGINSPQQPPSEMYAPPPGQQMAYEMEGGGVGHK</sequence>
<name>A0A6A6QRK4_9PEZI</name>
<keyword evidence="4 6" id="KW-0472">Membrane</keyword>
<dbReference type="PANTHER" id="PTHR15549">
    <property type="entry name" value="PAIRED IMMUNOGLOBULIN-LIKE TYPE 2 RECEPTOR"/>
    <property type="match status" value="1"/>
</dbReference>
<dbReference type="GO" id="GO:0071944">
    <property type="term" value="C:cell periphery"/>
    <property type="evidence" value="ECO:0007669"/>
    <property type="project" value="UniProtKB-ARBA"/>
</dbReference>
<feature type="compositionally biased region" description="Low complexity" evidence="5">
    <location>
        <begin position="175"/>
        <end position="211"/>
    </location>
</feature>
<keyword evidence="3 6" id="KW-1133">Transmembrane helix</keyword>
<evidence type="ECO:0000256" key="1">
    <source>
        <dbReference type="ARBA" id="ARBA00004167"/>
    </source>
</evidence>
<keyword evidence="2 6" id="KW-0812">Transmembrane</keyword>
<evidence type="ECO:0000256" key="3">
    <source>
        <dbReference type="ARBA" id="ARBA00022989"/>
    </source>
</evidence>
<accession>A0A6A6QRK4</accession>
<evidence type="ECO:0000256" key="5">
    <source>
        <dbReference type="SAM" id="MobiDB-lite"/>
    </source>
</evidence>
<protein>
    <recommendedName>
        <fullName evidence="10">Mid2 domain-containing protein</fullName>
    </recommendedName>
</protein>
<dbReference type="EMBL" id="MU004190">
    <property type="protein sequence ID" value="KAF2494995.1"/>
    <property type="molecule type" value="Genomic_DNA"/>
</dbReference>